<protein>
    <submittedName>
        <fullName evidence="2">Uncharacterized protein</fullName>
    </submittedName>
</protein>
<keyword evidence="3" id="KW-1185">Reference proteome</keyword>
<sequence length="220" mass="23322">MFYAGDLERASPRMQVLGLAMKRMDTRWPELGTVGGAPPCPALPSTVALHLHSATPLCPLHSCRCAHVVLGAPRLDCSVAVALGTPLSSVHSSVGSAVRVLLGAPSFLPLQHTPLPPPFHPHLLSLSRASLPPFLPLQLRHPCNSAAVCNLASSAVPPLLLDIPPNNSNDANMGEAGNCDVIGDSNQHMNEDVEEKHGAVNDEDGEDDDDVDAMENEFQF</sequence>
<feature type="region of interest" description="Disordered" evidence="1">
    <location>
        <begin position="192"/>
        <end position="220"/>
    </location>
</feature>
<comment type="caution">
    <text evidence="2">The sequence shown here is derived from an EMBL/GenBank/DDBJ whole genome shotgun (WGS) entry which is preliminary data.</text>
</comment>
<reference evidence="2 3" key="1">
    <citation type="journal article" date="2023" name="Plants (Basel)">
        <title>Bridging the Gap: Combining Genomics and Transcriptomics Approaches to Understand Stylosanthes scabra, an Orphan Legume from the Brazilian Caatinga.</title>
        <authorList>
            <person name="Ferreira-Neto J.R.C."/>
            <person name="da Silva M.D."/>
            <person name="Binneck E."/>
            <person name="de Melo N.F."/>
            <person name="da Silva R.H."/>
            <person name="de Melo A.L.T.M."/>
            <person name="Pandolfi V."/>
            <person name="Bustamante F.O."/>
            <person name="Brasileiro-Vidal A.C."/>
            <person name="Benko-Iseppon A.M."/>
        </authorList>
    </citation>
    <scope>NUCLEOTIDE SEQUENCE [LARGE SCALE GENOMIC DNA]</scope>
    <source>
        <tissue evidence="2">Leaves</tissue>
    </source>
</reference>
<organism evidence="2 3">
    <name type="scientific">Stylosanthes scabra</name>
    <dbReference type="NCBI Taxonomy" id="79078"/>
    <lineage>
        <taxon>Eukaryota</taxon>
        <taxon>Viridiplantae</taxon>
        <taxon>Streptophyta</taxon>
        <taxon>Embryophyta</taxon>
        <taxon>Tracheophyta</taxon>
        <taxon>Spermatophyta</taxon>
        <taxon>Magnoliopsida</taxon>
        <taxon>eudicotyledons</taxon>
        <taxon>Gunneridae</taxon>
        <taxon>Pentapetalae</taxon>
        <taxon>rosids</taxon>
        <taxon>fabids</taxon>
        <taxon>Fabales</taxon>
        <taxon>Fabaceae</taxon>
        <taxon>Papilionoideae</taxon>
        <taxon>50 kb inversion clade</taxon>
        <taxon>dalbergioids sensu lato</taxon>
        <taxon>Dalbergieae</taxon>
        <taxon>Pterocarpus clade</taxon>
        <taxon>Stylosanthes</taxon>
    </lineage>
</organism>
<dbReference type="EMBL" id="JASCZI010272335">
    <property type="protein sequence ID" value="MED6221739.1"/>
    <property type="molecule type" value="Genomic_DNA"/>
</dbReference>
<accession>A0ABU6ZIH1</accession>
<name>A0ABU6ZIH1_9FABA</name>
<evidence type="ECO:0000313" key="2">
    <source>
        <dbReference type="EMBL" id="MED6221739.1"/>
    </source>
</evidence>
<gene>
    <name evidence="2" type="ORF">PIB30_057656</name>
</gene>
<proteinExistence type="predicted"/>
<evidence type="ECO:0000313" key="3">
    <source>
        <dbReference type="Proteomes" id="UP001341840"/>
    </source>
</evidence>
<feature type="compositionally biased region" description="Acidic residues" evidence="1">
    <location>
        <begin position="201"/>
        <end position="220"/>
    </location>
</feature>
<dbReference type="Proteomes" id="UP001341840">
    <property type="component" value="Unassembled WGS sequence"/>
</dbReference>
<evidence type="ECO:0000256" key="1">
    <source>
        <dbReference type="SAM" id="MobiDB-lite"/>
    </source>
</evidence>